<dbReference type="EMBL" id="CAJOBE010009531">
    <property type="protein sequence ID" value="CAF4087025.1"/>
    <property type="molecule type" value="Genomic_DNA"/>
</dbReference>
<dbReference type="EMBL" id="CAJNOU010003676">
    <property type="protein sequence ID" value="CAF1403497.1"/>
    <property type="molecule type" value="Genomic_DNA"/>
</dbReference>
<accession>A0A815L0G4</accession>
<dbReference type="Proteomes" id="UP000663874">
    <property type="component" value="Unassembled WGS sequence"/>
</dbReference>
<reference evidence="4" key="1">
    <citation type="submission" date="2021-02" db="EMBL/GenBank/DDBJ databases">
        <authorList>
            <person name="Nowell W R."/>
        </authorList>
    </citation>
    <scope>NUCLEOTIDE SEQUENCE</scope>
</reference>
<dbReference type="PROSITE" id="PS51269">
    <property type="entry name" value="COMM"/>
    <property type="match status" value="1"/>
</dbReference>
<dbReference type="InterPro" id="IPR017920">
    <property type="entry name" value="COMM"/>
</dbReference>
<name>A0A815L0G4_9BILA</name>
<dbReference type="PANTHER" id="PTHR15666:SF1">
    <property type="entry name" value="COMM DOMAIN-CONTAINING PROTEIN 5"/>
    <property type="match status" value="1"/>
</dbReference>
<protein>
    <recommendedName>
        <fullName evidence="1">COMM domain-containing protein 5</fullName>
    </recommendedName>
</protein>
<evidence type="ECO:0000256" key="1">
    <source>
        <dbReference type="ARBA" id="ARBA00016556"/>
    </source>
</evidence>
<comment type="caution">
    <text evidence="4">The sequence shown here is derived from an EMBL/GenBank/DDBJ whole genome shotgun (WGS) entry which is preliminary data.</text>
</comment>
<dbReference type="Proteomes" id="UP000663889">
    <property type="component" value="Unassembled WGS sequence"/>
</dbReference>
<dbReference type="GO" id="GO:0005634">
    <property type="term" value="C:nucleus"/>
    <property type="evidence" value="ECO:0007669"/>
    <property type="project" value="TreeGrafter"/>
</dbReference>
<dbReference type="InterPro" id="IPR037357">
    <property type="entry name" value="COMMD5"/>
</dbReference>
<evidence type="ECO:0000259" key="3">
    <source>
        <dbReference type="PROSITE" id="PS51269"/>
    </source>
</evidence>
<comment type="similarity">
    <text evidence="2">Belongs to the COMM domain-containing protein 5 family.</text>
</comment>
<dbReference type="Pfam" id="PF07258">
    <property type="entry name" value="COMM_domain"/>
    <property type="match status" value="1"/>
</dbReference>
<evidence type="ECO:0000256" key="2">
    <source>
        <dbReference type="ARBA" id="ARBA00093452"/>
    </source>
</evidence>
<organism evidence="4 6">
    <name type="scientific">Rotaria sordida</name>
    <dbReference type="NCBI Taxonomy" id="392033"/>
    <lineage>
        <taxon>Eukaryota</taxon>
        <taxon>Metazoa</taxon>
        <taxon>Spiralia</taxon>
        <taxon>Gnathifera</taxon>
        <taxon>Rotifera</taxon>
        <taxon>Eurotatoria</taxon>
        <taxon>Bdelloidea</taxon>
        <taxon>Philodinida</taxon>
        <taxon>Philodinidae</taxon>
        <taxon>Rotaria</taxon>
    </lineage>
</organism>
<evidence type="ECO:0000313" key="5">
    <source>
        <dbReference type="EMBL" id="CAF4087025.1"/>
    </source>
</evidence>
<dbReference type="AlphaFoldDB" id="A0A815L0G4"/>
<evidence type="ECO:0000313" key="6">
    <source>
        <dbReference type="Proteomes" id="UP000663889"/>
    </source>
</evidence>
<evidence type="ECO:0000313" key="4">
    <source>
        <dbReference type="EMBL" id="CAF1403497.1"/>
    </source>
</evidence>
<dbReference type="PANTHER" id="PTHR15666">
    <property type="entry name" value="COMM DOMAIN CONTAINING PROTEIN 5"/>
    <property type="match status" value="1"/>
</dbReference>
<sequence>MPDHRSYQDPFYGWTVPKAISLCVQTLKECSSLPFKAIQELISMSEDQILNEKSSSSSLEVLMKFSKDYSISIEQLIIIFNGFVQVLRLALKPPAAFLKPDIFKDDLRDLKFSEQIIEAFHNILFGTKHDQLYHVIQDRDRPCLPLLKSFDWNLDVTLTTASLLRCIEPLLFFQFRTNDNRVLTFEVPIKRFNELRYNTALLLKEMEEIDSKQTLKLLET</sequence>
<proteinExistence type="inferred from homology"/>
<feature type="domain" description="COMM" evidence="3">
    <location>
        <begin position="146"/>
        <end position="210"/>
    </location>
</feature>
<gene>
    <name evidence="5" type="ORF">FNK824_LOCUS30685</name>
    <name evidence="4" type="ORF">SEV965_LOCUS31557</name>
</gene>